<reference evidence="1 2" key="1">
    <citation type="submission" date="2021-03" db="EMBL/GenBank/DDBJ databases">
        <title>Sequencing the genomes of 1000 actinobacteria strains.</title>
        <authorList>
            <person name="Klenk H.-P."/>
        </authorList>
    </citation>
    <scope>NUCLEOTIDE SEQUENCE [LARGE SCALE GENOMIC DNA]</scope>
    <source>
        <strain evidence="1 2">DSM 40843</strain>
    </source>
</reference>
<dbReference type="RefSeq" id="WP_209471788.1">
    <property type="nucleotide sequence ID" value="NZ_BMWJ01000016.1"/>
</dbReference>
<dbReference type="InterPro" id="IPR009097">
    <property type="entry name" value="Cyclic_Pdiesterase"/>
</dbReference>
<name>A0ABS4VK07_9ACTN</name>
<proteinExistence type="predicted"/>
<accession>A0ABS4VK07</accession>
<dbReference type="EMBL" id="JAGINS010000002">
    <property type="protein sequence ID" value="MBP2364257.1"/>
    <property type="molecule type" value="Genomic_DNA"/>
</dbReference>
<dbReference type="Gene3D" id="3.90.1140.10">
    <property type="entry name" value="Cyclic phosphodiesterase"/>
    <property type="match status" value="1"/>
</dbReference>
<keyword evidence="2" id="KW-1185">Reference proteome</keyword>
<dbReference type="SUPFAM" id="SSF55144">
    <property type="entry name" value="LigT-like"/>
    <property type="match status" value="1"/>
</dbReference>
<dbReference type="Proteomes" id="UP001519311">
    <property type="component" value="Unassembled WGS sequence"/>
</dbReference>
<evidence type="ECO:0000313" key="1">
    <source>
        <dbReference type="EMBL" id="MBP2364257.1"/>
    </source>
</evidence>
<protein>
    <submittedName>
        <fullName evidence="1">2'-5' RNA ligase</fullName>
    </submittedName>
</protein>
<evidence type="ECO:0000313" key="2">
    <source>
        <dbReference type="Proteomes" id="UP001519311"/>
    </source>
</evidence>
<comment type="caution">
    <text evidence="1">The sequence shown here is derived from an EMBL/GenBank/DDBJ whole genome shotgun (WGS) entry which is preliminary data.</text>
</comment>
<dbReference type="GO" id="GO:0016874">
    <property type="term" value="F:ligase activity"/>
    <property type="evidence" value="ECO:0007669"/>
    <property type="project" value="UniProtKB-KW"/>
</dbReference>
<organism evidence="1 2">
    <name type="scientific">Streptomyces clavifer</name>
    <dbReference type="NCBI Taxonomy" id="68188"/>
    <lineage>
        <taxon>Bacteria</taxon>
        <taxon>Bacillati</taxon>
        <taxon>Actinomycetota</taxon>
        <taxon>Actinomycetes</taxon>
        <taxon>Kitasatosporales</taxon>
        <taxon>Streptomycetaceae</taxon>
        <taxon>Streptomyces</taxon>
    </lineage>
</organism>
<sequence length="182" mass="20333">MHSVELLPDRATDRAVRDVWRRLADEGLPSQAAHRHPTNRPHLTLATSDALPAEVRARLGEVFAGLPVPLHLDGLLRFPGRTRVLAWAVRPDDVLLNLHETVWRIVREAPESGRPNPLLDPARWVPHITLGRGRDAVWTTSDDRLLPATVDASTAATGRWTEARYYDSVARTTGRLGPRPRP</sequence>
<keyword evidence="1" id="KW-0436">Ligase</keyword>
<dbReference type="Pfam" id="PF13563">
    <property type="entry name" value="2_5_RNA_ligase2"/>
    <property type="match status" value="1"/>
</dbReference>
<gene>
    <name evidence="1" type="ORF">JOF59_006749</name>
</gene>